<evidence type="ECO:0000313" key="1">
    <source>
        <dbReference type="EMBL" id="KAB1225503.1"/>
    </source>
</evidence>
<dbReference type="Proteomes" id="UP000516437">
    <property type="component" value="Chromosome 1"/>
</dbReference>
<name>A0A6A1WL87_9ROSI</name>
<dbReference type="PANTHER" id="PTHR36264">
    <property type="entry name" value="SET DOMAIN-CONTAINING PROTEIN"/>
    <property type="match status" value="1"/>
</dbReference>
<dbReference type="PANTHER" id="PTHR36264:SF5">
    <property type="entry name" value="SET DOMAIN-CONTAINING PROTEIN"/>
    <property type="match status" value="1"/>
</dbReference>
<comment type="caution">
    <text evidence="1">The sequence shown here is derived from an EMBL/GenBank/DDBJ whole genome shotgun (WGS) entry which is preliminary data.</text>
</comment>
<gene>
    <name evidence="1" type="ORF">CJ030_MR1G018604</name>
</gene>
<dbReference type="OrthoDB" id="911161at2759"/>
<reference evidence="1 2" key="1">
    <citation type="journal article" date="2019" name="Plant Biotechnol. J.">
        <title>The red bayberry genome and genetic basis of sex determination.</title>
        <authorList>
            <person name="Jia H.M."/>
            <person name="Jia H.J."/>
            <person name="Cai Q.L."/>
            <person name="Wang Y."/>
            <person name="Zhao H.B."/>
            <person name="Yang W.F."/>
            <person name="Wang G.Y."/>
            <person name="Li Y.H."/>
            <person name="Zhan D.L."/>
            <person name="Shen Y.T."/>
            <person name="Niu Q.F."/>
            <person name="Chang L."/>
            <person name="Qiu J."/>
            <person name="Zhao L."/>
            <person name="Xie H.B."/>
            <person name="Fu W.Y."/>
            <person name="Jin J."/>
            <person name="Li X.W."/>
            <person name="Jiao Y."/>
            <person name="Zhou C.C."/>
            <person name="Tu T."/>
            <person name="Chai C.Y."/>
            <person name="Gao J.L."/>
            <person name="Fan L.J."/>
            <person name="van de Weg E."/>
            <person name="Wang J.Y."/>
            <person name="Gao Z.S."/>
        </authorList>
    </citation>
    <scope>NUCLEOTIDE SEQUENCE [LARGE SCALE GENOMIC DNA]</scope>
    <source>
        <tissue evidence="1">Leaves</tissue>
    </source>
</reference>
<accession>A0A6A1WL87</accession>
<proteinExistence type="predicted"/>
<protein>
    <submittedName>
        <fullName evidence="1">Uncharacterized protein</fullName>
    </submittedName>
</protein>
<keyword evidence="2" id="KW-1185">Reference proteome</keyword>
<sequence length="179" mass="20760">MKKVLFYNFFPTKAEEEAAKAQNSVHKVTPVCVVEIRDWLPPPPVDFWIEKVVSFNHIATRKLYLTHNETFEYVFRYWTVENASKIVVGNRLYVMIMDITDTNSPIAYQGLNVFFERGAHIDYYALGCKDLLEKKVFHLGDEIGLRWNKELGLFQLKVIKKYQGDDGGSSTDDSICLRI</sequence>
<organism evidence="1 2">
    <name type="scientific">Morella rubra</name>
    <name type="common">Chinese bayberry</name>
    <dbReference type="NCBI Taxonomy" id="262757"/>
    <lineage>
        <taxon>Eukaryota</taxon>
        <taxon>Viridiplantae</taxon>
        <taxon>Streptophyta</taxon>
        <taxon>Embryophyta</taxon>
        <taxon>Tracheophyta</taxon>
        <taxon>Spermatophyta</taxon>
        <taxon>Magnoliopsida</taxon>
        <taxon>eudicotyledons</taxon>
        <taxon>Gunneridae</taxon>
        <taxon>Pentapetalae</taxon>
        <taxon>rosids</taxon>
        <taxon>fabids</taxon>
        <taxon>Fagales</taxon>
        <taxon>Myricaceae</taxon>
        <taxon>Morella</taxon>
    </lineage>
</organism>
<evidence type="ECO:0000313" key="2">
    <source>
        <dbReference type="Proteomes" id="UP000516437"/>
    </source>
</evidence>
<dbReference type="EMBL" id="RXIC02000019">
    <property type="protein sequence ID" value="KAB1225503.1"/>
    <property type="molecule type" value="Genomic_DNA"/>
</dbReference>
<dbReference type="AlphaFoldDB" id="A0A6A1WL87"/>